<accession>A0A5B7FN25</accession>
<evidence type="ECO:0000313" key="1">
    <source>
        <dbReference type="EMBL" id="MPC49100.1"/>
    </source>
</evidence>
<name>A0A5B7FN25_PORTR</name>
<dbReference type="Proteomes" id="UP000324222">
    <property type="component" value="Unassembled WGS sequence"/>
</dbReference>
<dbReference type="AlphaFoldDB" id="A0A5B7FN25"/>
<protein>
    <submittedName>
        <fullName evidence="1">Uncharacterized protein</fullName>
    </submittedName>
</protein>
<proteinExistence type="predicted"/>
<dbReference type="EMBL" id="VSRR010008668">
    <property type="protein sequence ID" value="MPC49100.1"/>
    <property type="molecule type" value="Genomic_DNA"/>
</dbReference>
<comment type="caution">
    <text evidence="1">The sequence shown here is derived from an EMBL/GenBank/DDBJ whole genome shotgun (WGS) entry which is preliminary data.</text>
</comment>
<sequence length="87" mass="9704">MFELHVWFLESDGEWKYLASFSTRSVATSSVYLGVQTSRVHFNSFGYGTGGVEMQYRTEGKNFRCGSTGTDYPINSNTPSSVNQCPV</sequence>
<gene>
    <name evidence="1" type="ORF">E2C01_042894</name>
</gene>
<reference evidence="1 2" key="1">
    <citation type="submission" date="2019-05" db="EMBL/GenBank/DDBJ databases">
        <title>Another draft genome of Portunus trituberculatus and its Hox gene families provides insights of decapod evolution.</title>
        <authorList>
            <person name="Jeong J.-H."/>
            <person name="Song I."/>
            <person name="Kim S."/>
            <person name="Choi T."/>
            <person name="Kim D."/>
            <person name="Ryu S."/>
            <person name="Kim W."/>
        </authorList>
    </citation>
    <scope>NUCLEOTIDE SEQUENCE [LARGE SCALE GENOMIC DNA]</scope>
    <source>
        <tissue evidence="1">Muscle</tissue>
    </source>
</reference>
<organism evidence="1 2">
    <name type="scientific">Portunus trituberculatus</name>
    <name type="common">Swimming crab</name>
    <name type="synonym">Neptunus trituberculatus</name>
    <dbReference type="NCBI Taxonomy" id="210409"/>
    <lineage>
        <taxon>Eukaryota</taxon>
        <taxon>Metazoa</taxon>
        <taxon>Ecdysozoa</taxon>
        <taxon>Arthropoda</taxon>
        <taxon>Crustacea</taxon>
        <taxon>Multicrustacea</taxon>
        <taxon>Malacostraca</taxon>
        <taxon>Eumalacostraca</taxon>
        <taxon>Eucarida</taxon>
        <taxon>Decapoda</taxon>
        <taxon>Pleocyemata</taxon>
        <taxon>Brachyura</taxon>
        <taxon>Eubrachyura</taxon>
        <taxon>Portunoidea</taxon>
        <taxon>Portunidae</taxon>
        <taxon>Portuninae</taxon>
        <taxon>Portunus</taxon>
    </lineage>
</organism>
<keyword evidence="2" id="KW-1185">Reference proteome</keyword>
<evidence type="ECO:0000313" key="2">
    <source>
        <dbReference type="Proteomes" id="UP000324222"/>
    </source>
</evidence>